<gene>
    <name evidence="3" type="ORF">GPUH_LOCUS7300</name>
</gene>
<evidence type="ECO:0000313" key="4">
    <source>
        <dbReference type="Proteomes" id="UP000271098"/>
    </source>
</evidence>
<accession>A0A183DF09</accession>
<organism evidence="5">
    <name type="scientific">Gongylonema pulchrum</name>
    <dbReference type="NCBI Taxonomy" id="637853"/>
    <lineage>
        <taxon>Eukaryota</taxon>
        <taxon>Metazoa</taxon>
        <taxon>Ecdysozoa</taxon>
        <taxon>Nematoda</taxon>
        <taxon>Chromadorea</taxon>
        <taxon>Rhabditida</taxon>
        <taxon>Spirurina</taxon>
        <taxon>Spiruromorpha</taxon>
        <taxon>Spiruroidea</taxon>
        <taxon>Gongylonematidae</taxon>
        <taxon>Gongylonema</taxon>
    </lineage>
</organism>
<evidence type="ECO:0000313" key="5">
    <source>
        <dbReference type="WBParaSite" id="GPUH_0000730901-mRNA-1"/>
    </source>
</evidence>
<dbReference type="PROSITE" id="PS51020">
    <property type="entry name" value="SPONDIN"/>
    <property type="match status" value="1"/>
</dbReference>
<dbReference type="WBParaSite" id="GPUH_0000730901-mRNA-1">
    <property type="protein sequence ID" value="GPUH_0000730901-mRNA-1"/>
    <property type="gene ID" value="GPUH_0000730901"/>
</dbReference>
<sequence>MSLSPSSSSLLPVPSSRSSVITPKKKSCAAAAPMQHIFSECKTFFAIKYVLTMRGIWKRNRDPETRALLNYQPRWTRLMPDR</sequence>
<keyword evidence="4" id="KW-1185">Reference proteome</keyword>
<evidence type="ECO:0000259" key="2">
    <source>
        <dbReference type="PROSITE" id="PS51020"/>
    </source>
</evidence>
<name>A0A183DF09_9BILA</name>
<dbReference type="EMBL" id="UYRT01018673">
    <property type="protein sequence ID" value="VDK57886.1"/>
    <property type="molecule type" value="Genomic_DNA"/>
</dbReference>
<dbReference type="AlphaFoldDB" id="A0A183DF09"/>
<feature type="region of interest" description="Disordered" evidence="1">
    <location>
        <begin position="1"/>
        <end position="20"/>
    </location>
</feature>
<evidence type="ECO:0000313" key="3">
    <source>
        <dbReference type="EMBL" id="VDK57886.1"/>
    </source>
</evidence>
<feature type="domain" description="Spondin" evidence="2">
    <location>
        <begin position="37"/>
        <end position="82"/>
    </location>
</feature>
<reference evidence="5" key="1">
    <citation type="submission" date="2016-06" db="UniProtKB">
        <authorList>
            <consortium name="WormBaseParasite"/>
        </authorList>
    </citation>
    <scope>IDENTIFICATION</scope>
</reference>
<dbReference type="Proteomes" id="UP000271098">
    <property type="component" value="Unassembled WGS sequence"/>
</dbReference>
<reference evidence="3 4" key="2">
    <citation type="submission" date="2018-11" db="EMBL/GenBank/DDBJ databases">
        <authorList>
            <consortium name="Pathogen Informatics"/>
        </authorList>
    </citation>
    <scope>NUCLEOTIDE SEQUENCE [LARGE SCALE GENOMIC DNA]</scope>
</reference>
<protein>
    <submittedName>
        <fullName evidence="5">Spondin domain-containing protein</fullName>
    </submittedName>
</protein>
<evidence type="ECO:0000256" key="1">
    <source>
        <dbReference type="SAM" id="MobiDB-lite"/>
    </source>
</evidence>
<dbReference type="InterPro" id="IPR009465">
    <property type="entry name" value="Spondin_N"/>
</dbReference>
<proteinExistence type="predicted"/>